<reference evidence="5 6" key="1">
    <citation type="journal article" date="2013" name="J. Microbiol.">
        <title>Lysinibacillus chungkukjangi sp. nov., isolated from Chungkukjang, Korean fermented soybean food.</title>
        <authorList>
            <person name="Kim S.J."/>
            <person name="Jang Y.H."/>
            <person name="Hamada M."/>
            <person name="Ahn J.H."/>
            <person name="Weon H.Y."/>
            <person name="Suzuki K."/>
            <person name="Whang K.S."/>
            <person name="Kwon S.W."/>
        </authorList>
    </citation>
    <scope>NUCLEOTIDE SEQUENCE [LARGE SCALE GENOMIC DNA]</scope>
    <source>
        <strain evidence="5 6">MCCC 1A12701</strain>
    </source>
</reference>
<protein>
    <submittedName>
        <fullName evidence="5">MBL fold metallo-hydrolase</fullName>
    </submittedName>
</protein>
<dbReference type="InterPro" id="IPR035681">
    <property type="entry name" value="ComA-like_MBL"/>
</dbReference>
<proteinExistence type="predicted"/>
<name>A0A3N9UEA6_9BACI</name>
<dbReference type="InterPro" id="IPR001279">
    <property type="entry name" value="Metallo-B-lactamas"/>
</dbReference>
<dbReference type="SUPFAM" id="SSF56281">
    <property type="entry name" value="Metallo-hydrolase/oxidoreductase"/>
    <property type="match status" value="1"/>
</dbReference>
<evidence type="ECO:0000256" key="3">
    <source>
        <dbReference type="SAM" id="SignalP"/>
    </source>
</evidence>
<dbReference type="RefSeq" id="WP_124764858.1">
    <property type="nucleotide sequence ID" value="NZ_JAFBDY010000008.1"/>
</dbReference>
<dbReference type="GO" id="GO:0016787">
    <property type="term" value="F:hydrolase activity"/>
    <property type="evidence" value="ECO:0007669"/>
    <property type="project" value="UniProtKB-KW"/>
</dbReference>
<feature type="domain" description="SLH" evidence="4">
    <location>
        <begin position="89"/>
        <end position="144"/>
    </location>
</feature>
<dbReference type="PROSITE" id="PS51272">
    <property type="entry name" value="SLH"/>
    <property type="match status" value="3"/>
</dbReference>
<dbReference type="Proteomes" id="UP000274033">
    <property type="component" value="Unassembled WGS sequence"/>
</dbReference>
<dbReference type="Pfam" id="PF00753">
    <property type="entry name" value="Lactamase_B"/>
    <property type="match status" value="1"/>
</dbReference>
<gene>
    <name evidence="5" type="ORF">EBB45_11625</name>
</gene>
<dbReference type="InterPro" id="IPR008613">
    <property type="entry name" value="Excalibur_Ca-bd_domain"/>
</dbReference>
<dbReference type="PANTHER" id="PTHR30619">
    <property type="entry name" value="DNA INTERNALIZATION/COMPETENCE PROTEIN COMEC/REC2"/>
    <property type="match status" value="1"/>
</dbReference>
<feature type="signal peptide" evidence="3">
    <location>
        <begin position="1"/>
        <end position="24"/>
    </location>
</feature>
<dbReference type="EMBL" id="RRCT01000009">
    <property type="protein sequence ID" value="RQW74525.1"/>
    <property type="molecule type" value="Genomic_DNA"/>
</dbReference>
<dbReference type="Pfam" id="PF00395">
    <property type="entry name" value="SLH"/>
    <property type="match status" value="3"/>
</dbReference>
<comment type="caution">
    <text evidence="5">The sequence shown here is derived from an EMBL/GenBank/DDBJ whole genome shotgun (WGS) entry which is preliminary data.</text>
</comment>
<dbReference type="InterPro" id="IPR001119">
    <property type="entry name" value="SLH_dom"/>
</dbReference>
<evidence type="ECO:0000256" key="2">
    <source>
        <dbReference type="SAM" id="MobiDB-lite"/>
    </source>
</evidence>
<evidence type="ECO:0000259" key="4">
    <source>
        <dbReference type="PROSITE" id="PS51272"/>
    </source>
</evidence>
<dbReference type="Gene3D" id="3.60.15.10">
    <property type="entry name" value="Ribonuclease Z/Hydroxyacylglutathione hydrolase-like"/>
    <property type="match status" value="1"/>
</dbReference>
<evidence type="ECO:0000313" key="6">
    <source>
        <dbReference type="Proteomes" id="UP000274033"/>
    </source>
</evidence>
<dbReference type="PANTHER" id="PTHR30619:SF7">
    <property type="entry name" value="BETA-LACTAMASE DOMAIN PROTEIN"/>
    <property type="match status" value="1"/>
</dbReference>
<dbReference type="AlphaFoldDB" id="A0A3N9UEA6"/>
<feature type="region of interest" description="Disordered" evidence="2">
    <location>
        <begin position="459"/>
        <end position="484"/>
    </location>
</feature>
<dbReference type="OrthoDB" id="9761531at2"/>
<evidence type="ECO:0000256" key="1">
    <source>
        <dbReference type="ARBA" id="ARBA00022729"/>
    </source>
</evidence>
<feature type="region of interest" description="Disordered" evidence="2">
    <location>
        <begin position="507"/>
        <end position="531"/>
    </location>
</feature>
<feature type="compositionally biased region" description="Low complexity" evidence="2">
    <location>
        <begin position="459"/>
        <end position="479"/>
    </location>
</feature>
<keyword evidence="5" id="KW-0378">Hydrolase</keyword>
<keyword evidence="6" id="KW-1185">Reference proteome</keyword>
<sequence>MKKIVSMILSLVLVMAFIPQYSNAATAKFKDIPTSHTYYKQVSYLEGNGYITGYPDGTFKPNNKLTRAHAAIIISNALKLDTTNVTNPNFTDVPTSHPYYNQIAAVVEAGVMGGKGNGKFDPSGTLTRGQMAVILTNAYNLKGVSNKQFKDVPSNHWAYQFVQALAKNDVTSGYSDGTFKPNANITRAHFSVFLYSALGTLGKKMEVHFIDVGQGDSILIESPNGKTMLIDGGTKAAGDDVVAYLKSQQISQLDYMVATHPDADHIGGLIDVFAATQVSNFVNSGKVHTTDTYNELLTAATNEGSNYIEPTTGQTISLDPSLKVQVLHADASATDNNDASIVLKVTYNEVSFLLTGDADTDIESKMASSYDVSSTILKAGHHGSDTSSSLAFLQKVQPAATILSYGQDNSYGHPHSKVLSNLITVSSKAYSTAESGTITVVTNGATYNILGKEFTVGTVSTPTPSPTPVVTNPKPTTGGDAKSGTYVIPGAPTSFKNCTDMRKYYPNGVKKGHPAYSTSSDRDQDGWACEQ</sequence>
<dbReference type="SMART" id="SM00894">
    <property type="entry name" value="Excalibur"/>
    <property type="match status" value="1"/>
</dbReference>
<feature type="domain" description="SLH" evidence="4">
    <location>
        <begin position="145"/>
        <end position="208"/>
    </location>
</feature>
<evidence type="ECO:0000313" key="5">
    <source>
        <dbReference type="EMBL" id="RQW74525.1"/>
    </source>
</evidence>
<dbReference type="CDD" id="cd07731">
    <property type="entry name" value="ComA-like_MBL-fold"/>
    <property type="match status" value="1"/>
</dbReference>
<dbReference type="InterPro" id="IPR052159">
    <property type="entry name" value="Competence_DNA_uptake"/>
</dbReference>
<dbReference type="Pfam" id="PF05901">
    <property type="entry name" value="Excalibur"/>
    <property type="match status" value="1"/>
</dbReference>
<dbReference type="SMART" id="SM00849">
    <property type="entry name" value="Lactamase_B"/>
    <property type="match status" value="1"/>
</dbReference>
<dbReference type="InterPro" id="IPR036866">
    <property type="entry name" value="RibonucZ/Hydroxyglut_hydro"/>
</dbReference>
<keyword evidence="1 3" id="KW-0732">Signal</keyword>
<organism evidence="5 6">
    <name type="scientific">Lysinibacillus composti</name>
    <dbReference type="NCBI Taxonomy" id="720633"/>
    <lineage>
        <taxon>Bacteria</taxon>
        <taxon>Bacillati</taxon>
        <taxon>Bacillota</taxon>
        <taxon>Bacilli</taxon>
        <taxon>Bacillales</taxon>
        <taxon>Bacillaceae</taxon>
        <taxon>Lysinibacillus</taxon>
    </lineage>
</organism>
<feature type="domain" description="SLH" evidence="4">
    <location>
        <begin position="25"/>
        <end position="88"/>
    </location>
</feature>
<accession>A0A3N9UEA6</accession>
<feature type="chain" id="PRO_5018263410" evidence="3">
    <location>
        <begin position="25"/>
        <end position="531"/>
    </location>
</feature>